<dbReference type="RefSeq" id="WP_068743859.1">
    <property type="nucleotide sequence ID" value="NZ_LSRE01000002.1"/>
</dbReference>
<keyword evidence="5" id="KW-1185">Reference proteome</keyword>
<dbReference type="EMBL" id="LSRE01000002">
    <property type="protein sequence ID" value="KXP01080.1"/>
    <property type="molecule type" value="Genomic_DNA"/>
</dbReference>
<organism evidence="4 5">
    <name type="scientific">Tsukamurella pseudospumae</name>
    <dbReference type="NCBI Taxonomy" id="239498"/>
    <lineage>
        <taxon>Bacteria</taxon>
        <taxon>Bacillati</taxon>
        <taxon>Actinomycetota</taxon>
        <taxon>Actinomycetes</taxon>
        <taxon>Mycobacteriales</taxon>
        <taxon>Tsukamurellaceae</taxon>
        <taxon>Tsukamurella</taxon>
    </lineage>
</organism>
<reference evidence="4 5" key="1">
    <citation type="submission" date="2016-02" db="EMBL/GenBank/DDBJ databases">
        <authorList>
            <person name="Teng J.L."/>
            <person name="Tang Y."/>
            <person name="Huang Y."/>
            <person name="Guo F."/>
            <person name="Wei W."/>
            <person name="Chen J.H."/>
            <person name="Wong S.Y."/>
            <person name="Lau S.K."/>
            <person name="Woo P.C."/>
        </authorList>
    </citation>
    <scope>NUCLEOTIDE SEQUENCE [LARGE SCALE GENOMIC DNA]</scope>
    <source>
        <strain evidence="4 5">JCM 13375</strain>
    </source>
</reference>
<evidence type="ECO:0000256" key="2">
    <source>
        <dbReference type="ARBA" id="ARBA00023315"/>
    </source>
</evidence>
<dbReference type="CDD" id="cd04301">
    <property type="entry name" value="NAT_SF"/>
    <property type="match status" value="1"/>
</dbReference>
<dbReference type="InterPro" id="IPR016181">
    <property type="entry name" value="Acyl_CoA_acyltransferase"/>
</dbReference>
<evidence type="ECO:0000313" key="5">
    <source>
        <dbReference type="Proteomes" id="UP000070409"/>
    </source>
</evidence>
<dbReference type="PROSITE" id="PS51186">
    <property type="entry name" value="GNAT"/>
    <property type="match status" value="1"/>
</dbReference>
<protein>
    <recommendedName>
        <fullName evidence="3">N-acetyltransferase domain-containing protein</fullName>
    </recommendedName>
</protein>
<proteinExistence type="predicted"/>
<feature type="domain" description="N-acetyltransferase" evidence="3">
    <location>
        <begin position="1"/>
        <end position="158"/>
    </location>
</feature>
<evidence type="ECO:0000313" key="4">
    <source>
        <dbReference type="EMBL" id="KXP01080.1"/>
    </source>
</evidence>
<dbReference type="Proteomes" id="UP000070409">
    <property type="component" value="Unassembled WGS sequence"/>
</dbReference>
<accession>A0A137ZSC2</accession>
<sequence>MDVRIGDPARDAPIVAALRTAWTATSGDGPAPDDDTLTDRIREWWEYDRRTVFLAGEYSLTGGGVSGMISLHEYRRMPTPGADSSSWGYVGHLFVFPAVRREGYGRALIDAVQQEARTRGYRRLVVAPSDMAAGLFHRNGFRAADELMVWEPDSATRS</sequence>
<gene>
    <name evidence="4" type="ORF">AXK61_13965</name>
</gene>
<dbReference type="PANTHER" id="PTHR43877">
    <property type="entry name" value="AMINOALKYLPHOSPHONATE N-ACETYLTRANSFERASE-RELATED-RELATED"/>
    <property type="match status" value="1"/>
</dbReference>
<evidence type="ECO:0000259" key="3">
    <source>
        <dbReference type="PROSITE" id="PS51186"/>
    </source>
</evidence>
<evidence type="ECO:0000256" key="1">
    <source>
        <dbReference type="ARBA" id="ARBA00022679"/>
    </source>
</evidence>
<keyword evidence="2" id="KW-0012">Acyltransferase</keyword>
<dbReference type="Pfam" id="PF00583">
    <property type="entry name" value="Acetyltransf_1"/>
    <property type="match status" value="1"/>
</dbReference>
<keyword evidence="1" id="KW-0808">Transferase</keyword>
<dbReference type="SUPFAM" id="SSF55729">
    <property type="entry name" value="Acyl-CoA N-acyltransferases (Nat)"/>
    <property type="match status" value="1"/>
</dbReference>
<comment type="caution">
    <text evidence="4">The sequence shown here is derived from an EMBL/GenBank/DDBJ whole genome shotgun (WGS) entry which is preliminary data.</text>
</comment>
<dbReference type="InterPro" id="IPR000182">
    <property type="entry name" value="GNAT_dom"/>
</dbReference>
<dbReference type="Gene3D" id="3.40.630.30">
    <property type="match status" value="1"/>
</dbReference>
<dbReference type="InterPro" id="IPR050832">
    <property type="entry name" value="Bact_Acetyltransf"/>
</dbReference>
<name>A0A137ZSC2_9ACTN</name>